<comment type="subcellular location">
    <subcellularLocation>
        <location evidence="1">Cell membrane</location>
        <topology evidence="1">Multi-pass membrane protein</topology>
    </subcellularLocation>
</comment>
<dbReference type="RefSeq" id="WP_277191225.1">
    <property type="nucleotide sequence ID" value="NZ_JAROAV010000012.1"/>
</dbReference>
<organism evidence="9 10">
    <name type="scientific">Luteipulveratus flavus</name>
    <dbReference type="NCBI Taxonomy" id="3031728"/>
    <lineage>
        <taxon>Bacteria</taxon>
        <taxon>Bacillati</taxon>
        <taxon>Actinomycetota</taxon>
        <taxon>Actinomycetes</taxon>
        <taxon>Micrococcales</taxon>
        <taxon>Dermacoccaceae</taxon>
        <taxon>Luteipulveratus</taxon>
    </lineage>
</organism>
<feature type="transmembrane region" description="Helical" evidence="7">
    <location>
        <begin position="16"/>
        <end position="36"/>
    </location>
</feature>
<dbReference type="CDD" id="cd01127">
    <property type="entry name" value="TrwB_TraG_TraD_VirD4"/>
    <property type="match status" value="1"/>
</dbReference>
<keyword evidence="5 7" id="KW-0472">Membrane</keyword>
<feature type="compositionally biased region" description="Basic and acidic residues" evidence="6">
    <location>
        <begin position="103"/>
        <end position="114"/>
    </location>
</feature>
<evidence type="ECO:0000313" key="10">
    <source>
        <dbReference type="Proteomes" id="UP001528912"/>
    </source>
</evidence>
<dbReference type="InterPro" id="IPR032689">
    <property type="entry name" value="TraG-D_C"/>
</dbReference>
<evidence type="ECO:0000256" key="2">
    <source>
        <dbReference type="ARBA" id="ARBA00022475"/>
    </source>
</evidence>
<dbReference type="PANTHER" id="PTHR37937">
    <property type="entry name" value="CONJUGATIVE TRANSFER: DNA TRANSPORT"/>
    <property type="match status" value="1"/>
</dbReference>
<dbReference type="InterPro" id="IPR051539">
    <property type="entry name" value="T4SS-coupling_protein"/>
</dbReference>
<evidence type="ECO:0000256" key="7">
    <source>
        <dbReference type="SAM" id="Phobius"/>
    </source>
</evidence>
<evidence type="ECO:0000256" key="6">
    <source>
        <dbReference type="SAM" id="MobiDB-lite"/>
    </source>
</evidence>
<dbReference type="InterPro" id="IPR027417">
    <property type="entry name" value="P-loop_NTPase"/>
</dbReference>
<reference evidence="9 10" key="1">
    <citation type="submission" date="2023-03" db="EMBL/GenBank/DDBJ databases">
        <title>YIM 133296 draft genome.</title>
        <authorList>
            <person name="Xiong L."/>
        </authorList>
    </citation>
    <scope>NUCLEOTIDE SEQUENCE [LARGE SCALE GENOMIC DNA]</scope>
    <source>
        <strain evidence="9 10">YIM 133296</strain>
    </source>
</reference>
<keyword evidence="2" id="KW-1003">Cell membrane</keyword>
<feature type="compositionally biased region" description="Polar residues" evidence="6">
    <location>
        <begin position="116"/>
        <end position="128"/>
    </location>
</feature>
<evidence type="ECO:0000256" key="4">
    <source>
        <dbReference type="ARBA" id="ARBA00022989"/>
    </source>
</evidence>
<dbReference type="EMBL" id="JAROAV010000012">
    <property type="protein sequence ID" value="MDF8263510.1"/>
    <property type="molecule type" value="Genomic_DNA"/>
</dbReference>
<proteinExistence type="predicted"/>
<feature type="region of interest" description="Disordered" evidence="6">
    <location>
        <begin position="103"/>
        <end position="139"/>
    </location>
</feature>
<dbReference type="Gene3D" id="3.40.50.300">
    <property type="entry name" value="P-loop containing nucleotide triphosphate hydrolases"/>
    <property type="match status" value="1"/>
</dbReference>
<name>A0ABT6C3S0_9MICO</name>
<gene>
    <name evidence="9" type="ORF">P4R38_04525</name>
</gene>
<evidence type="ECO:0000259" key="8">
    <source>
        <dbReference type="Pfam" id="PF12696"/>
    </source>
</evidence>
<evidence type="ECO:0000313" key="9">
    <source>
        <dbReference type="EMBL" id="MDF8263510.1"/>
    </source>
</evidence>
<dbReference type="Proteomes" id="UP001528912">
    <property type="component" value="Unassembled WGS sequence"/>
</dbReference>
<keyword evidence="10" id="KW-1185">Reference proteome</keyword>
<comment type="caution">
    <text evidence="9">The sequence shown here is derived from an EMBL/GenBank/DDBJ whole genome shotgun (WGS) entry which is preliminary data.</text>
</comment>
<evidence type="ECO:0000256" key="3">
    <source>
        <dbReference type="ARBA" id="ARBA00022692"/>
    </source>
</evidence>
<dbReference type="PANTHER" id="PTHR37937:SF1">
    <property type="entry name" value="CONJUGATIVE TRANSFER: DNA TRANSPORT"/>
    <property type="match status" value="1"/>
</dbReference>
<feature type="domain" description="TraD/TraG TraM recognition site" evidence="8">
    <location>
        <begin position="408"/>
        <end position="526"/>
    </location>
</feature>
<keyword evidence="4 7" id="KW-1133">Transmembrane helix</keyword>
<dbReference type="Pfam" id="PF12696">
    <property type="entry name" value="TraG-D_C"/>
    <property type="match status" value="1"/>
</dbReference>
<keyword evidence="3 7" id="KW-0812">Transmembrane</keyword>
<evidence type="ECO:0000256" key="5">
    <source>
        <dbReference type="ARBA" id="ARBA00023136"/>
    </source>
</evidence>
<dbReference type="SUPFAM" id="SSF52540">
    <property type="entry name" value="P-loop containing nucleoside triphosphate hydrolases"/>
    <property type="match status" value="1"/>
</dbReference>
<accession>A0ABT6C3S0</accession>
<sequence length="587" mass="62909">MAQTNRRTGSPDGAEGALVLGGVALIAGVVGAVYAAVQLSASLDDRTLPTNGFFETFFGVLGGTVPWTPSTSLVLGGEVALLLLLLVPTLVWWRRRKRRPTADRAARHMGHGRDLQAQSRHGVQQTAQRLGVSGEPGVPVGRAVAGGTPVYGSWEDTHIDIWGPRTGKTTSRAIPAILAAPGTVLVTSNKRDVVDATRGPRQSAGQVWVFDPQGIVGERPAWWWNPLDAITDEVRAAEMADLWMAYSRAADAKTDAFFDSAAQDLLAGLILAAAEDGRPVTQVYLWLTNPTDDEPAFLLDQRYPLTAATVRAHVNAPDKQRGGVYGTALKAASWLTNREALRWCTGDPQDGRPRFDVRAFVAQGGTLYMLSKEGRGTAGPLVTSMTVAVANAAEDLAKVSPGGRLGVPMLAVLDEAANVCRWRELPNLYSHYGSRGIIPMTILQSWSQGVEVWGRDGMRKLWSAANIRVYGGGVSEAEFLREMSELVGDFEVVSTSVNRGKDGRSTSRQYRETRVLSVADLASMPKGRAVVFPSGARPVLIRTQPWMTGPHAEAVQASIAAYDPGAATTITQARQSADAVAAQEAVR</sequence>
<feature type="transmembrane region" description="Helical" evidence="7">
    <location>
        <begin position="73"/>
        <end position="93"/>
    </location>
</feature>
<evidence type="ECO:0000256" key="1">
    <source>
        <dbReference type="ARBA" id="ARBA00004651"/>
    </source>
</evidence>
<protein>
    <submittedName>
        <fullName evidence="9">TraM recognition domain-containing protein</fullName>
    </submittedName>
</protein>